<dbReference type="RefSeq" id="XP_036533596.1">
    <property type="nucleotide sequence ID" value="XM_036675522.1"/>
</dbReference>
<comment type="caution">
    <text evidence="2">The sequence shown here is derived from an EMBL/GenBank/DDBJ whole genome shotgun (WGS) entry which is preliminary data.</text>
</comment>
<evidence type="ECO:0000256" key="1">
    <source>
        <dbReference type="SAM" id="MobiDB-lite"/>
    </source>
</evidence>
<dbReference type="Proteomes" id="UP000547976">
    <property type="component" value="Unassembled WGS sequence"/>
</dbReference>
<evidence type="ECO:0000313" key="2">
    <source>
        <dbReference type="EMBL" id="KAF5590281.1"/>
    </source>
</evidence>
<protein>
    <submittedName>
        <fullName evidence="2">Uncharacterized protein</fullName>
    </submittedName>
</protein>
<keyword evidence="3" id="KW-1185">Reference proteome</keyword>
<name>A0A8H5LG40_GIBSU</name>
<sequence>MAEHPTSCSFKYGNFVAASPLNKDKDEDNIHQKRQAATQFVTKDSQPITSPKRQSLFSASPTIQTKLALSDRPCAHEALSGLVWGSLCLSPNRVSPGSVKSKDLMGVVSGPTE</sequence>
<reference evidence="2 3" key="1">
    <citation type="submission" date="2020-05" db="EMBL/GenBank/DDBJ databases">
        <title>Identification and distribution of gene clusters putatively required for synthesis of sphingolipid metabolism inhibitors in phylogenetically diverse species of the filamentous fungus Fusarium.</title>
        <authorList>
            <person name="Kim H.-S."/>
            <person name="Busman M."/>
            <person name="Brown D.W."/>
            <person name="Divon H."/>
            <person name="Uhlig S."/>
            <person name="Proctor R.H."/>
        </authorList>
    </citation>
    <scope>NUCLEOTIDE SEQUENCE [LARGE SCALE GENOMIC DNA]</scope>
    <source>
        <strain evidence="2 3">NRRL 66333</strain>
    </source>
</reference>
<dbReference type="AlphaFoldDB" id="A0A8H5LG40"/>
<dbReference type="GeneID" id="59310240"/>
<gene>
    <name evidence="2" type="ORF">FSUBG_10897</name>
</gene>
<dbReference type="EMBL" id="JAAOAV010000195">
    <property type="protein sequence ID" value="KAF5590281.1"/>
    <property type="molecule type" value="Genomic_DNA"/>
</dbReference>
<organism evidence="2 3">
    <name type="scientific">Gibberella subglutinans</name>
    <name type="common">Fusarium subglutinans</name>
    <dbReference type="NCBI Taxonomy" id="42677"/>
    <lineage>
        <taxon>Eukaryota</taxon>
        <taxon>Fungi</taxon>
        <taxon>Dikarya</taxon>
        <taxon>Ascomycota</taxon>
        <taxon>Pezizomycotina</taxon>
        <taxon>Sordariomycetes</taxon>
        <taxon>Hypocreomycetidae</taxon>
        <taxon>Hypocreales</taxon>
        <taxon>Nectriaceae</taxon>
        <taxon>Fusarium</taxon>
        <taxon>Fusarium fujikuroi species complex</taxon>
    </lineage>
</organism>
<evidence type="ECO:0000313" key="3">
    <source>
        <dbReference type="Proteomes" id="UP000547976"/>
    </source>
</evidence>
<accession>A0A8H5LG40</accession>
<proteinExistence type="predicted"/>
<feature type="region of interest" description="Disordered" evidence="1">
    <location>
        <begin position="37"/>
        <end position="57"/>
    </location>
</feature>